<evidence type="ECO:0000256" key="1">
    <source>
        <dbReference type="ARBA" id="ARBA00022741"/>
    </source>
</evidence>
<evidence type="ECO:0000256" key="4">
    <source>
        <dbReference type="RuleBase" id="RU000394"/>
    </source>
</evidence>
<dbReference type="InterPro" id="IPR027417">
    <property type="entry name" value="P-loop_NTPase"/>
</dbReference>
<dbReference type="PROSITE" id="PS00411">
    <property type="entry name" value="KINESIN_MOTOR_1"/>
    <property type="match status" value="1"/>
</dbReference>
<feature type="compositionally biased region" description="Polar residues" evidence="5">
    <location>
        <begin position="37"/>
        <end position="48"/>
    </location>
</feature>
<name>A0ABQ5JT05_9EUKA</name>
<dbReference type="Pfam" id="PF00225">
    <property type="entry name" value="Kinesin"/>
    <property type="match status" value="1"/>
</dbReference>
<gene>
    <name evidence="7" type="ORF">ADUPG1_010523</name>
</gene>
<dbReference type="InterPro" id="IPR001752">
    <property type="entry name" value="Kinesin_motor_dom"/>
</dbReference>
<evidence type="ECO:0000256" key="5">
    <source>
        <dbReference type="SAM" id="MobiDB-lite"/>
    </source>
</evidence>
<feature type="region of interest" description="Disordered" evidence="5">
    <location>
        <begin position="160"/>
        <end position="196"/>
    </location>
</feature>
<evidence type="ECO:0000256" key="3">
    <source>
        <dbReference type="PROSITE-ProRule" id="PRU00283"/>
    </source>
</evidence>
<evidence type="ECO:0000313" key="8">
    <source>
        <dbReference type="Proteomes" id="UP001057375"/>
    </source>
</evidence>
<keyword evidence="1 4" id="KW-0547">Nucleotide-binding</keyword>
<dbReference type="InterPro" id="IPR036961">
    <property type="entry name" value="Kinesin_motor_dom_sf"/>
</dbReference>
<dbReference type="SUPFAM" id="SSF52540">
    <property type="entry name" value="P-loop containing nucleoside triphosphate hydrolases"/>
    <property type="match status" value="1"/>
</dbReference>
<dbReference type="Proteomes" id="UP001057375">
    <property type="component" value="Unassembled WGS sequence"/>
</dbReference>
<feature type="region of interest" description="Disordered" evidence="5">
    <location>
        <begin position="33"/>
        <end position="109"/>
    </location>
</feature>
<keyword evidence="4" id="KW-0493">Microtubule</keyword>
<comment type="similarity">
    <text evidence="3 4">Belongs to the TRAFAC class myosin-kinesin ATPase superfamily. Kinesin family.</text>
</comment>
<keyword evidence="8" id="KW-1185">Reference proteome</keyword>
<proteinExistence type="inferred from homology"/>
<dbReference type="PANTHER" id="PTHR24115">
    <property type="entry name" value="KINESIN-RELATED"/>
    <property type="match status" value="1"/>
</dbReference>
<protein>
    <recommendedName>
        <fullName evidence="4">Kinesin-like protein</fullName>
    </recommendedName>
</protein>
<reference evidence="7" key="1">
    <citation type="submission" date="2022-03" db="EMBL/GenBank/DDBJ databases">
        <title>Draft genome sequence of Aduncisulcus paluster, a free-living microaerophilic Fornicata.</title>
        <authorList>
            <person name="Yuyama I."/>
            <person name="Kume K."/>
            <person name="Tamura T."/>
            <person name="Inagaki Y."/>
            <person name="Hashimoto T."/>
        </authorList>
    </citation>
    <scope>NUCLEOTIDE SEQUENCE</scope>
    <source>
        <strain evidence="7">NY0171</strain>
    </source>
</reference>
<dbReference type="SMART" id="SM00129">
    <property type="entry name" value="KISc"/>
    <property type="match status" value="1"/>
</dbReference>
<keyword evidence="2 4" id="KW-0067">ATP-binding</keyword>
<accession>A0ABQ5JT05</accession>
<dbReference type="Gene3D" id="3.40.850.10">
    <property type="entry name" value="Kinesin motor domain"/>
    <property type="match status" value="1"/>
</dbReference>
<feature type="compositionally biased region" description="Low complexity" evidence="5">
    <location>
        <begin position="97"/>
        <end position="109"/>
    </location>
</feature>
<dbReference type="EMBL" id="BQXS01011606">
    <property type="protein sequence ID" value="GKT14620.1"/>
    <property type="molecule type" value="Genomic_DNA"/>
</dbReference>
<evidence type="ECO:0000259" key="6">
    <source>
        <dbReference type="PROSITE" id="PS50067"/>
    </source>
</evidence>
<dbReference type="InterPro" id="IPR027640">
    <property type="entry name" value="Kinesin-like_fam"/>
</dbReference>
<comment type="caution">
    <text evidence="3">Lacks conserved residue(s) required for the propagation of feature annotation.</text>
</comment>
<evidence type="ECO:0000313" key="7">
    <source>
        <dbReference type="EMBL" id="GKT14620.1"/>
    </source>
</evidence>
<evidence type="ECO:0000256" key="2">
    <source>
        <dbReference type="ARBA" id="ARBA00022840"/>
    </source>
</evidence>
<dbReference type="InterPro" id="IPR019821">
    <property type="entry name" value="Kinesin_motor_CS"/>
</dbReference>
<sequence length="265" mass="29502">MQRRKVHQTYMSHHSSRSHCIVTIRIKRTRRKEVGSSLISHQANSTESTARRRVLDPVAPKGHSRTIPSLSLDSSRDLESPSVFHHSREFSTSEVDLSTTHSKLPSSSSFVTTSTTLTFVDLAGSERMGKTGKEARYKETQFINSSLSALGDVVCALSRKDRERREGESKELAVGNTHSRSSSSSRSSSHLSSSTVKHIPYRNSKLTRLLQPALSGNCKTILIANISPLLSDCSESHNTMRFATRARYVKSMNMDNIVEKARTLL</sequence>
<organism evidence="7 8">
    <name type="scientific">Aduncisulcus paluster</name>
    <dbReference type="NCBI Taxonomy" id="2918883"/>
    <lineage>
        <taxon>Eukaryota</taxon>
        <taxon>Metamonada</taxon>
        <taxon>Carpediemonas-like organisms</taxon>
        <taxon>Aduncisulcus</taxon>
    </lineage>
</organism>
<comment type="caution">
    <text evidence="7">The sequence shown here is derived from an EMBL/GenBank/DDBJ whole genome shotgun (WGS) entry which is preliminary data.</text>
</comment>
<keyword evidence="4" id="KW-0505">Motor protein</keyword>
<feature type="domain" description="Kinesin motor" evidence="6">
    <location>
        <begin position="1"/>
        <end position="249"/>
    </location>
</feature>
<feature type="compositionally biased region" description="Basic and acidic residues" evidence="5">
    <location>
        <begin position="160"/>
        <end position="171"/>
    </location>
</feature>
<feature type="compositionally biased region" description="Low complexity" evidence="5">
    <location>
        <begin position="178"/>
        <end position="194"/>
    </location>
</feature>
<dbReference type="PROSITE" id="PS50067">
    <property type="entry name" value="KINESIN_MOTOR_2"/>
    <property type="match status" value="1"/>
</dbReference>